<keyword evidence="4" id="KW-0378">Hydrolase</keyword>
<protein>
    <submittedName>
        <fullName evidence="4">HD family phosphohydrolase</fullName>
    </submittedName>
</protein>
<dbReference type="InterPro" id="IPR013656">
    <property type="entry name" value="PAS_4"/>
</dbReference>
<dbReference type="InterPro" id="IPR000014">
    <property type="entry name" value="PAS"/>
</dbReference>
<dbReference type="CDD" id="cd00077">
    <property type="entry name" value="HDc"/>
    <property type="match status" value="1"/>
</dbReference>
<dbReference type="EMBL" id="CP042906">
    <property type="protein sequence ID" value="QEX14770.1"/>
    <property type="molecule type" value="Genomic_DNA"/>
</dbReference>
<dbReference type="SUPFAM" id="SSF109604">
    <property type="entry name" value="HD-domain/PDEase-like"/>
    <property type="match status" value="1"/>
</dbReference>
<dbReference type="GO" id="GO:0008081">
    <property type="term" value="F:phosphoric diester hydrolase activity"/>
    <property type="evidence" value="ECO:0007669"/>
    <property type="project" value="UniProtKB-ARBA"/>
</dbReference>
<dbReference type="NCBIfam" id="TIGR00229">
    <property type="entry name" value="sensory_box"/>
    <property type="match status" value="1"/>
</dbReference>
<accession>A0A5J6MEW9</accession>
<evidence type="ECO:0000313" key="5">
    <source>
        <dbReference type="Proteomes" id="UP000326202"/>
    </source>
</evidence>
<dbReference type="PROSITE" id="PS50112">
    <property type="entry name" value="PAS"/>
    <property type="match status" value="1"/>
</dbReference>
<dbReference type="KEGG" id="htq:FRZ44_00450"/>
<dbReference type="InterPro" id="IPR052020">
    <property type="entry name" value="Cyclic_di-GMP/3'3'-cGAMP_PDE"/>
</dbReference>
<dbReference type="SMART" id="SM00091">
    <property type="entry name" value="PAS"/>
    <property type="match status" value="1"/>
</dbReference>
<evidence type="ECO:0000313" key="4">
    <source>
        <dbReference type="EMBL" id="QEX14770.1"/>
    </source>
</evidence>
<dbReference type="InterPro" id="IPR003607">
    <property type="entry name" value="HD/PDEase_dom"/>
</dbReference>
<evidence type="ECO:0000259" key="3">
    <source>
        <dbReference type="PROSITE" id="PS51832"/>
    </source>
</evidence>
<dbReference type="Gene3D" id="3.30.450.20">
    <property type="entry name" value="PAS domain"/>
    <property type="match status" value="1"/>
</dbReference>
<evidence type="ECO:0000259" key="2">
    <source>
        <dbReference type="PROSITE" id="PS50112"/>
    </source>
</evidence>
<keyword evidence="1" id="KW-1133">Transmembrane helix</keyword>
<gene>
    <name evidence="4" type="ORF">FRZ44_00450</name>
</gene>
<dbReference type="Pfam" id="PF08448">
    <property type="entry name" value="PAS_4"/>
    <property type="match status" value="1"/>
</dbReference>
<dbReference type="PROSITE" id="PS51832">
    <property type="entry name" value="HD_GYP"/>
    <property type="match status" value="1"/>
</dbReference>
<dbReference type="CDD" id="cd00130">
    <property type="entry name" value="PAS"/>
    <property type="match status" value="1"/>
</dbReference>
<feature type="domain" description="HD-GYP" evidence="3">
    <location>
        <begin position="535"/>
        <end position="730"/>
    </location>
</feature>
<organism evidence="4 5">
    <name type="scientific">Hypericibacter terrae</name>
    <dbReference type="NCBI Taxonomy" id="2602015"/>
    <lineage>
        <taxon>Bacteria</taxon>
        <taxon>Pseudomonadati</taxon>
        <taxon>Pseudomonadota</taxon>
        <taxon>Alphaproteobacteria</taxon>
        <taxon>Rhodospirillales</taxon>
        <taxon>Dongiaceae</taxon>
        <taxon>Hypericibacter</taxon>
    </lineage>
</organism>
<keyword evidence="1" id="KW-0472">Membrane</keyword>
<reference evidence="4 5" key="1">
    <citation type="submission" date="2019-08" db="EMBL/GenBank/DDBJ databases">
        <title>Hyperibacter terrae gen. nov., sp. nov. and Hyperibacter viscosus sp. nov., two new members in the family Rhodospirillaceae isolated from the rhizosphere of Hypericum perforatum.</title>
        <authorList>
            <person name="Noviana Z."/>
        </authorList>
    </citation>
    <scope>NUCLEOTIDE SEQUENCE [LARGE SCALE GENOMIC DNA]</scope>
    <source>
        <strain evidence="4 5">R5913</strain>
    </source>
</reference>
<dbReference type="SUPFAM" id="SSF55785">
    <property type="entry name" value="PYP-like sensor domain (PAS domain)"/>
    <property type="match status" value="1"/>
</dbReference>
<name>A0A5J6MEW9_9PROT</name>
<dbReference type="InterPro" id="IPR035965">
    <property type="entry name" value="PAS-like_dom_sf"/>
</dbReference>
<sequence>MFQCARRGCCIVRAAFFEAAGGLGKCEEKIRLSDIEARAAGQRRKAGVTLAIGLIVLLAVAVVGVLLVLRFVEDQRQQDLLAWQTRLSIIADSRKADVEAWITRQLDDVSSLANNASLQLYMAQLLTGGTPDENGGDNTGETPFEADYLTNLLTVAAERDGFAAPKPTEVNANVALPAVAGMALVDKDGKVLVATPGMPPIEGALKDFVLNLKPGTRGVMDIFIDSTGEAAMGFAAPVYGVQADTTSQALGLVVGVKQVAKELFPLLRQPGETMKTARDVLVRKVGDDTVEYISPLEDGTPPLGLRLNKNTPELDAALAVVAASGFALRRDHAGREVLAATRGAFRDVPWALIYEVERKEALADSDARASRLLVMLLLAVGFVAVTLLAAWWLISSRRYAESAERHRATAERLESQRRLLRLVTDSQPTEIAIFNADNKYRFANKAAADRTGLSPDDLVGKPLENVIGPAAAEPIEALNKKALEANQPVEETRKLPTGRVLHSIHVPVPASAGEPAGVLVTHEDLTDAFRERERRERLQDQLVNALVGVVDRRDPFSAEHSTRVGKLAREIATEMGLTPVQISTAQTAGQLMNLGKILIDPALLTKGANLTEDERQQIRRAMLASGDLLQGVEFDGPVSETLRQALTRWDGTGVPAGLKGEDILPTARVIAVANAFVGMLSARAHRSALTVDDAINAIMHDVGKAFDRRAVAALVNYMDNRAGRAEWVQGAGAS</sequence>
<dbReference type="AlphaFoldDB" id="A0A5J6MEW9"/>
<feature type="transmembrane region" description="Helical" evidence="1">
    <location>
        <begin position="372"/>
        <end position="394"/>
    </location>
</feature>
<dbReference type="Proteomes" id="UP000326202">
    <property type="component" value="Chromosome"/>
</dbReference>
<feature type="domain" description="PAS" evidence="2">
    <location>
        <begin position="416"/>
        <end position="486"/>
    </location>
</feature>
<keyword evidence="1" id="KW-0812">Transmembrane</keyword>
<feature type="transmembrane region" description="Helical" evidence="1">
    <location>
        <begin position="48"/>
        <end position="69"/>
    </location>
</feature>
<dbReference type="Pfam" id="PF13487">
    <property type="entry name" value="HD_5"/>
    <property type="match status" value="1"/>
</dbReference>
<proteinExistence type="predicted"/>
<evidence type="ECO:0000256" key="1">
    <source>
        <dbReference type="SAM" id="Phobius"/>
    </source>
</evidence>
<dbReference type="InterPro" id="IPR037522">
    <property type="entry name" value="HD_GYP_dom"/>
</dbReference>
<dbReference type="PANTHER" id="PTHR45228">
    <property type="entry name" value="CYCLIC DI-GMP PHOSPHODIESTERASE TM_0186-RELATED"/>
    <property type="match status" value="1"/>
</dbReference>
<dbReference type="PANTHER" id="PTHR45228:SF4">
    <property type="entry name" value="LIPOPROTEIN"/>
    <property type="match status" value="1"/>
</dbReference>
<dbReference type="Gene3D" id="1.10.3210.10">
    <property type="entry name" value="Hypothetical protein af1432"/>
    <property type="match status" value="1"/>
</dbReference>
<keyword evidence="5" id="KW-1185">Reference proteome</keyword>